<organism evidence="2 3">
    <name type="scientific">Ditylenchus dipsaci</name>
    <dbReference type="NCBI Taxonomy" id="166011"/>
    <lineage>
        <taxon>Eukaryota</taxon>
        <taxon>Metazoa</taxon>
        <taxon>Ecdysozoa</taxon>
        <taxon>Nematoda</taxon>
        <taxon>Chromadorea</taxon>
        <taxon>Rhabditida</taxon>
        <taxon>Tylenchina</taxon>
        <taxon>Tylenchomorpha</taxon>
        <taxon>Sphaerularioidea</taxon>
        <taxon>Anguinidae</taxon>
        <taxon>Anguininae</taxon>
        <taxon>Ditylenchus</taxon>
    </lineage>
</organism>
<dbReference type="Pfam" id="PF13454">
    <property type="entry name" value="NAD_binding_9"/>
    <property type="match status" value="1"/>
</dbReference>
<evidence type="ECO:0000313" key="3">
    <source>
        <dbReference type="WBParaSite" id="jg3827"/>
    </source>
</evidence>
<dbReference type="SUPFAM" id="SSF51905">
    <property type="entry name" value="FAD/NAD(P)-binding domain"/>
    <property type="match status" value="1"/>
</dbReference>
<protein>
    <recommendedName>
        <fullName evidence="1">FAD-dependent urate hydroxylase HpyO/Asp monooxygenase CreE-like FAD/NAD(P)-binding domain-containing protein</fullName>
    </recommendedName>
</protein>
<dbReference type="InterPro" id="IPR038732">
    <property type="entry name" value="HpyO/CreE_NAD-binding"/>
</dbReference>
<dbReference type="InterPro" id="IPR036188">
    <property type="entry name" value="FAD/NAD-bd_sf"/>
</dbReference>
<dbReference type="WBParaSite" id="jg3827">
    <property type="protein sequence ID" value="jg3827"/>
    <property type="gene ID" value="jg3827"/>
</dbReference>
<dbReference type="Gene3D" id="3.50.50.60">
    <property type="entry name" value="FAD/NAD(P)-binding domain"/>
    <property type="match status" value="1"/>
</dbReference>
<reference evidence="3" key="1">
    <citation type="submission" date="2022-11" db="UniProtKB">
        <authorList>
            <consortium name="WormBaseParasite"/>
        </authorList>
    </citation>
    <scope>IDENTIFICATION</scope>
</reference>
<dbReference type="PANTHER" id="PTHR40254">
    <property type="entry name" value="BLR0577 PROTEIN"/>
    <property type="match status" value="1"/>
</dbReference>
<sequence length="207" mass="23041">MTKSSINSNQKRISGCHRLAVIGGGPGGISFCMQLFTKLKQVVLNNTLEVLIFEKTHKVGPGLAYSGSEDTQVINHPKDNMEPVADANGQFTEWLGDKYKGDYPPRHVYGKYMEHLAEQLQLEADNHPSISLTYVLGTCITNIETNQSKFLIHSKTQMWEVDNVVLSTGHLPTDSYREFIGQPGYAADEYSTKLNYANLKGMKTLAL</sequence>
<dbReference type="Proteomes" id="UP000887574">
    <property type="component" value="Unplaced"/>
</dbReference>
<name>A0A915E9M3_9BILA</name>
<keyword evidence="2" id="KW-1185">Reference proteome</keyword>
<dbReference type="InterPro" id="IPR052189">
    <property type="entry name" value="L-asp_N-monooxygenase_NS-form"/>
</dbReference>
<dbReference type="PANTHER" id="PTHR40254:SF1">
    <property type="entry name" value="BLR0577 PROTEIN"/>
    <property type="match status" value="1"/>
</dbReference>
<proteinExistence type="predicted"/>
<accession>A0A915E9M3</accession>
<dbReference type="AlphaFoldDB" id="A0A915E9M3"/>
<evidence type="ECO:0000313" key="2">
    <source>
        <dbReference type="Proteomes" id="UP000887574"/>
    </source>
</evidence>
<evidence type="ECO:0000259" key="1">
    <source>
        <dbReference type="Pfam" id="PF13454"/>
    </source>
</evidence>
<feature type="domain" description="FAD-dependent urate hydroxylase HpyO/Asp monooxygenase CreE-like FAD/NAD(P)-binding" evidence="1">
    <location>
        <begin position="20"/>
        <end position="170"/>
    </location>
</feature>